<dbReference type="OrthoDB" id="9764892at2"/>
<gene>
    <name evidence="8" type="ORF">FHW36_11634</name>
</gene>
<dbReference type="Proteomes" id="UP000320811">
    <property type="component" value="Unassembled WGS sequence"/>
</dbReference>
<evidence type="ECO:0000256" key="4">
    <source>
        <dbReference type="PIRSR" id="PIRSR000429-1"/>
    </source>
</evidence>
<evidence type="ECO:0000313" key="8">
    <source>
        <dbReference type="EMBL" id="TWF32361.1"/>
    </source>
</evidence>
<dbReference type="InterPro" id="IPR002155">
    <property type="entry name" value="Thiolase"/>
</dbReference>
<comment type="similarity">
    <text evidence="1 5">Belongs to the thiolase-like superfamily. Thiolase family.</text>
</comment>
<protein>
    <submittedName>
        <fullName evidence="8">3-ketoacyl-CoA thiolase</fullName>
    </submittedName>
</protein>
<dbReference type="AlphaFoldDB" id="A0A561P2L3"/>
<organism evidence="8 9">
    <name type="scientific">Chitinophaga polysaccharea</name>
    <dbReference type="NCBI Taxonomy" id="1293035"/>
    <lineage>
        <taxon>Bacteria</taxon>
        <taxon>Pseudomonadati</taxon>
        <taxon>Bacteroidota</taxon>
        <taxon>Chitinophagia</taxon>
        <taxon>Chitinophagales</taxon>
        <taxon>Chitinophagaceae</taxon>
        <taxon>Chitinophaga</taxon>
    </lineage>
</organism>
<feature type="domain" description="Thiolase C-terminal" evidence="7">
    <location>
        <begin position="282"/>
        <end position="420"/>
    </location>
</feature>
<dbReference type="CDD" id="cd00751">
    <property type="entry name" value="thiolase"/>
    <property type="match status" value="1"/>
</dbReference>
<dbReference type="GO" id="GO:0003988">
    <property type="term" value="F:acetyl-CoA C-acyltransferase activity"/>
    <property type="evidence" value="ECO:0007669"/>
    <property type="project" value="UniProtKB-ARBA"/>
</dbReference>
<dbReference type="NCBIfam" id="TIGR01930">
    <property type="entry name" value="AcCoA-C-Actrans"/>
    <property type="match status" value="1"/>
</dbReference>
<dbReference type="PANTHER" id="PTHR42689">
    <property type="entry name" value="ACETYL-COA ACYLTRANSFERASE FADA2 (3-KETOACYL-COA THIOLASE) (BETA-KETOTHIOLASE)-RELATED"/>
    <property type="match status" value="1"/>
</dbReference>
<dbReference type="InterPro" id="IPR016039">
    <property type="entry name" value="Thiolase-like"/>
</dbReference>
<keyword evidence="2 5" id="KW-0808">Transferase</keyword>
<dbReference type="Gene3D" id="3.40.47.10">
    <property type="match status" value="1"/>
</dbReference>
<accession>A0A561P2L3</accession>
<dbReference type="InterPro" id="IPR020613">
    <property type="entry name" value="Thiolase_CS"/>
</dbReference>
<dbReference type="NCBIfam" id="NF006740">
    <property type="entry name" value="PRK09268.1"/>
    <property type="match status" value="1"/>
</dbReference>
<dbReference type="Pfam" id="PF00108">
    <property type="entry name" value="Thiolase_N"/>
    <property type="match status" value="1"/>
</dbReference>
<reference evidence="8 9" key="1">
    <citation type="submission" date="2019-06" db="EMBL/GenBank/DDBJ databases">
        <title>Sorghum-associated microbial communities from plants grown in Nebraska, USA.</title>
        <authorList>
            <person name="Schachtman D."/>
        </authorList>
    </citation>
    <scope>NUCLEOTIDE SEQUENCE [LARGE SCALE GENOMIC DNA]</scope>
    <source>
        <strain evidence="8 9">1209</strain>
    </source>
</reference>
<proteinExistence type="inferred from homology"/>
<sequence>MKKVAIIGGVRIPFVKSFKEYNHISNQEMLTTCLNALVTRYGLEGKRIGEVALGALLNRSTEWNFARECIMGTALDPHTPAYNLQRACGTSLDATIQLGLRIACGQIDTGISGGSDTNSDIPLLFKQQLAWKLVDLRSAKSFRERLKILAAIRFKDLAPVYPSIVEPRTGLSMGQHTEKMVKEWGITRQEQDALAYQSHMNAAKAYNDGFFNDLVIPFKGAKRDTIVRADTTPEKLAALKPAFDFSGNGTLTAGNSTLYTDGAAALLLASEEYAQQQNWPVQAHLVDAESAAVDYVHGEGLLMAPTYAVARLLKRNHLRLQDFDVYEIHEAFCGQVLCTLKAWEDAAYCKQLGWDTPLGSIDRRKLNTHGGSVAIGHPFAATGARIVAQTAKILQQRGSGRALISICTAGGMGVTAILER</sequence>
<dbReference type="InterPro" id="IPR050521">
    <property type="entry name" value="3-ketoacyl-CoA_Thiolase"/>
</dbReference>
<keyword evidence="9" id="KW-1185">Reference proteome</keyword>
<dbReference type="PIRSF" id="PIRSF000429">
    <property type="entry name" value="Ac-CoA_Ac_transf"/>
    <property type="match status" value="1"/>
</dbReference>
<feature type="domain" description="Thiolase N-terminal" evidence="6">
    <location>
        <begin position="4"/>
        <end position="272"/>
    </location>
</feature>
<comment type="caution">
    <text evidence="8">The sequence shown here is derived from an EMBL/GenBank/DDBJ whole genome shotgun (WGS) entry which is preliminary data.</text>
</comment>
<dbReference type="PANTHER" id="PTHR42689:SF1">
    <property type="entry name" value="ACETYL-COA ACYLTRANSFERASE FADA2 (3-KETOACYL-COA THIOLASE) (BETA-KETOTHIOLASE)-RELATED"/>
    <property type="match status" value="1"/>
</dbReference>
<dbReference type="RefSeq" id="WP_145675065.1">
    <property type="nucleotide sequence ID" value="NZ_VIWO01000016.1"/>
</dbReference>
<evidence type="ECO:0000256" key="1">
    <source>
        <dbReference type="ARBA" id="ARBA00010982"/>
    </source>
</evidence>
<dbReference type="GO" id="GO:0005829">
    <property type="term" value="C:cytosol"/>
    <property type="evidence" value="ECO:0007669"/>
    <property type="project" value="TreeGrafter"/>
</dbReference>
<evidence type="ECO:0000256" key="2">
    <source>
        <dbReference type="ARBA" id="ARBA00022679"/>
    </source>
</evidence>
<keyword evidence="3 5" id="KW-0012">Acyltransferase</keyword>
<dbReference type="PROSITE" id="PS00737">
    <property type="entry name" value="THIOLASE_2"/>
    <property type="match status" value="1"/>
</dbReference>
<evidence type="ECO:0000256" key="3">
    <source>
        <dbReference type="ARBA" id="ARBA00023315"/>
    </source>
</evidence>
<name>A0A561P2L3_9BACT</name>
<dbReference type="Pfam" id="PF02803">
    <property type="entry name" value="Thiolase_C"/>
    <property type="match status" value="1"/>
</dbReference>
<feature type="active site" description="Proton acceptor" evidence="4">
    <location>
        <position position="407"/>
    </location>
</feature>
<evidence type="ECO:0000256" key="5">
    <source>
        <dbReference type="RuleBase" id="RU003557"/>
    </source>
</evidence>
<feature type="active site" description="Proton acceptor" evidence="4">
    <location>
        <position position="377"/>
    </location>
</feature>
<dbReference type="InterPro" id="IPR020617">
    <property type="entry name" value="Thiolase_C"/>
</dbReference>
<dbReference type="EMBL" id="VIWO01000016">
    <property type="protein sequence ID" value="TWF32361.1"/>
    <property type="molecule type" value="Genomic_DNA"/>
</dbReference>
<dbReference type="InterPro" id="IPR020616">
    <property type="entry name" value="Thiolase_N"/>
</dbReference>
<evidence type="ECO:0000259" key="7">
    <source>
        <dbReference type="Pfam" id="PF02803"/>
    </source>
</evidence>
<evidence type="ECO:0000259" key="6">
    <source>
        <dbReference type="Pfam" id="PF00108"/>
    </source>
</evidence>
<feature type="active site" description="Acyl-thioester intermediate" evidence="4">
    <location>
        <position position="88"/>
    </location>
</feature>
<evidence type="ECO:0000313" key="9">
    <source>
        <dbReference type="Proteomes" id="UP000320811"/>
    </source>
</evidence>
<dbReference type="SUPFAM" id="SSF53901">
    <property type="entry name" value="Thiolase-like"/>
    <property type="match status" value="2"/>
</dbReference>